<dbReference type="GO" id="GO:0010628">
    <property type="term" value="P:positive regulation of gene expression"/>
    <property type="evidence" value="ECO:0007669"/>
    <property type="project" value="TreeGrafter"/>
</dbReference>
<dbReference type="PANTHER" id="PTHR30427:SF1">
    <property type="entry name" value="TRANSCRIPTIONAL ACTIVATOR PROTEIN LYSR"/>
    <property type="match status" value="1"/>
</dbReference>
<sequence>MNLRQLEVFYAIMQTGTVSGAAKNLHVSQPNVTRVLAHTEQQLGFALFERVKGRLVPTPEARTLLPEAEKIYLQLGQFRTLTTKIKNGQQHIRVGTPPVLATKLLPPIIARYYRQHTCSIELITGNQNELCDALLRNELDIAICFGDDAPAGVSHRLLTRQSMQILAPDDCYSRLQSNNSPIDDATLEQLMTDQLPVVGLDRRDPLGKKLTQAIECLIPDFVPSLSMRNYSSAAELAQLGIGIAIVDPWTARHYADGANLHQLNLFPTIDCSVSLLTSDEHALPMAAKQFVAELTASI</sequence>
<reference evidence="7" key="1">
    <citation type="submission" date="2016-10" db="EMBL/GenBank/DDBJ databases">
        <authorList>
            <person name="Varghese N."/>
            <person name="Submissions S."/>
        </authorList>
    </citation>
    <scope>NUCLEOTIDE SEQUENCE [LARGE SCALE GENOMIC DNA]</scope>
    <source>
        <strain evidence="7">CGMCC 1.7062</strain>
    </source>
</reference>
<dbReference type="InterPro" id="IPR036390">
    <property type="entry name" value="WH_DNA-bd_sf"/>
</dbReference>
<organism evidence="6 7">
    <name type="scientific">Vibrio hangzhouensis</name>
    <dbReference type="NCBI Taxonomy" id="462991"/>
    <lineage>
        <taxon>Bacteria</taxon>
        <taxon>Pseudomonadati</taxon>
        <taxon>Pseudomonadota</taxon>
        <taxon>Gammaproteobacteria</taxon>
        <taxon>Vibrionales</taxon>
        <taxon>Vibrionaceae</taxon>
        <taxon>Vibrio</taxon>
    </lineage>
</organism>
<evidence type="ECO:0000256" key="1">
    <source>
        <dbReference type="ARBA" id="ARBA00009437"/>
    </source>
</evidence>
<dbReference type="PANTHER" id="PTHR30427">
    <property type="entry name" value="TRANSCRIPTIONAL ACTIVATOR PROTEIN LYSR"/>
    <property type="match status" value="1"/>
</dbReference>
<dbReference type="GO" id="GO:0043565">
    <property type="term" value="F:sequence-specific DNA binding"/>
    <property type="evidence" value="ECO:0007669"/>
    <property type="project" value="TreeGrafter"/>
</dbReference>
<dbReference type="InterPro" id="IPR000847">
    <property type="entry name" value="LysR_HTH_N"/>
</dbReference>
<dbReference type="InterPro" id="IPR036388">
    <property type="entry name" value="WH-like_DNA-bd_sf"/>
</dbReference>
<evidence type="ECO:0000256" key="2">
    <source>
        <dbReference type="ARBA" id="ARBA00023015"/>
    </source>
</evidence>
<gene>
    <name evidence="6" type="ORF">SAMN04488244_11444</name>
</gene>
<evidence type="ECO:0000256" key="3">
    <source>
        <dbReference type="ARBA" id="ARBA00023125"/>
    </source>
</evidence>
<dbReference type="InterPro" id="IPR005119">
    <property type="entry name" value="LysR_subst-bd"/>
</dbReference>
<dbReference type="GO" id="GO:0003700">
    <property type="term" value="F:DNA-binding transcription factor activity"/>
    <property type="evidence" value="ECO:0007669"/>
    <property type="project" value="InterPro"/>
</dbReference>
<evidence type="ECO:0000313" key="6">
    <source>
        <dbReference type="EMBL" id="SEG43972.1"/>
    </source>
</evidence>
<dbReference type="OrthoDB" id="6624490at2"/>
<name>A0A1H6A6H1_9VIBR</name>
<keyword evidence="4" id="KW-0804">Transcription</keyword>
<dbReference type="EMBL" id="FNVG01000014">
    <property type="protein sequence ID" value="SEG43972.1"/>
    <property type="molecule type" value="Genomic_DNA"/>
</dbReference>
<feature type="domain" description="HTH lysR-type" evidence="5">
    <location>
        <begin position="1"/>
        <end position="58"/>
    </location>
</feature>
<dbReference type="SUPFAM" id="SSF53850">
    <property type="entry name" value="Periplasmic binding protein-like II"/>
    <property type="match status" value="1"/>
</dbReference>
<dbReference type="Proteomes" id="UP000236721">
    <property type="component" value="Unassembled WGS sequence"/>
</dbReference>
<protein>
    <submittedName>
        <fullName evidence="6">DNA-binding transcriptional regulator, LysR family</fullName>
    </submittedName>
</protein>
<dbReference type="Gene3D" id="3.40.190.290">
    <property type="match status" value="1"/>
</dbReference>
<dbReference type="PRINTS" id="PR00039">
    <property type="entry name" value="HTHLYSR"/>
</dbReference>
<dbReference type="Pfam" id="PF00126">
    <property type="entry name" value="HTH_1"/>
    <property type="match status" value="1"/>
</dbReference>
<dbReference type="Gene3D" id="1.10.10.10">
    <property type="entry name" value="Winged helix-like DNA-binding domain superfamily/Winged helix DNA-binding domain"/>
    <property type="match status" value="1"/>
</dbReference>
<evidence type="ECO:0000313" key="7">
    <source>
        <dbReference type="Proteomes" id="UP000236721"/>
    </source>
</evidence>
<dbReference type="AlphaFoldDB" id="A0A1H6A6H1"/>
<dbReference type="PROSITE" id="PS50931">
    <property type="entry name" value="HTH_LYSR"/>
    <property type="match status" value="1"/>
</dbReference>
<proteinExistence type="inferred from homology"/>
<keyword evidence="2" id="KW-0805">Transcription regulation</keyword>
<dbReference type="Pfam" id="PF03466">
    <property type="entry name" value="LysR_substrate"/>
    <property type="match status" value="1"/>
</dbReference>
<evidence type="ECO:0000259" key="5">
    <source>
        <dbReference type="PROSITE" id="PS50931"/>
    </source>
</evidence>
<comment type="similarity">
    <text evidence="1">Belongs to the LysR transcriptional regulatory family.</text>
</comment>
<keyword evidence="3 6" id="KW-0238">DNA-binding</keyword>
<accession>A0A1H6A6H1</accession>
<dbReference type="RefSeq" id="WP_103881066.1">
    <property type="nucleotide sequence ID" value="NZ_FNVG01000014.1"/>
</dbReference>
<evidence type="ECO:0000256" key="4">
    <source>
        <dbReference type="ARBA" id="ARBA00023163"/>
    </source>
</evidence>
<dbReference type="SUPFAM" id="SSF46785">
    <property type="entry name" value="Winged helix' DNA-binding domain"/>
    <property type="match status" value="1"/>
</dbReference>
<keyword evidence="7" id="KW-1185">Reference proteome</keyword>